<dbReference type="Proteomes" id="UP000306319">
    <property type="component" value="Unassembled WGS sequence"/>
</dbReference>
<organism evidence="1 2">
    <name type="scientific">Lepagella muris</name>
    <dbReference type="NCBI Taxonomy" id="3032870"/>
    <lineage>
        <taxon>Bacteria</taxon>
        <taxon>Pseudomonadati</taxon>
        <taxon>Bacteroidota</taxon>
        <taxon>Bacteroidia</taxon>
        <taxon>Bacteroidales</taxon>
        <taxon>Muribaculaceae</taxon>
        <taxon>Lepagella</taxon>
    </lineage>
</organism>
<keyword evidence="2" id="KW-1185">Reference proteome</keyword>
<dbReference type="EMBL" id="SRYB01000003">
    <property type="protein sequence ID" value="TGY80299.1"/>
    <property type="molecule type" value="Genomic_DNA"/>
</dbReference>
<accession>A0AC61RMQ4</accession>
<protein>
    <submittedName>
        <fullName evidence="1">Uncharacterized protein</fullName>
    </submittedName>
</protein>
<reference evidence="1" key="1">
    <citation type="submission" date="2019-04" db="EMBL/GenBank/DDBJ databases">
        <title>Microbes associate with the intestines of laboratory mice.</title>
        <authorList>
            <person name="Navarre W."/>
            <person name="Wong E."/>
            <person name="Huang K."/>
            <person name="Tropini C."/>
            <person name="Ng K."/>
            <person name="Yu B."/>
        </authorList>
    </citation>
    <scope>NUCLEOTIDE SEQUENCE</scope>
    <source>
        <strain evidence="1">NM04_E33</strain>
    </source>
</reference>
<evidence type="ECO:0000313" key="2">
    <source>
        <dbReference type="Proteomes" id="UP000306319"/>
    </source>
</evidence>
<name>A0AC61RMQ4_9BACT</name>
<gene>
    <name evidence="1" type="ORF">E5331_03425</name>
</gene>
<evidence type="ECO:0000313" key="1">
    <source>
        <dbReference type="EMBL" id="TGY80299.1"/>
    </source>
</evidence>
<proteinExistence type="predicted"/>
<comment type="caution">
    <text evidence="1">The sequence shown here is derived from an EMBL/GenBank/DDBJ whole genome shotgun (WGS) entry which is preliminary data.</text>
</comment>
<sequence>MKKLLFTFVVAICAMATFAKTSKQLIKFVELPYTEGTIYLSVNVGDSTVVRQAIEVEDTEMSIPVDFSNLTNLKVFVQAFQDLNENRNLDKDNFGRPTEPCLQTTLMPNDSTEVYVLRMMTF</sequence>